<dbReference type="Pfam" id="PF00381">
    <property type="entry name" value="PTS-HPr"/>
    <property type="match status" value="1"/>
</dbReference>
<reference evidence="2" key="2">
    <citation type="submission" date="2021-04" db="EMBL/GenBank/DDBJ databases">
        <authorList>
            <person name="Gilroy R."/>
        </authorList>
    </citation>
    <scope>NUCLEOTIDE SEQUENCE</scope>
    <source>
        <strain evidence="2">CHK185-5351</strain>
    </source>
</reference>
<dbReference type="EMBL" id="DWWU01000030">
    <property type="protein sequence ID" value="HJC15602.1"/>
    <property type="molecule type" value="Genomic_DNA"/>
</dbReference>
<proteinExistence type="predicted"/>
<dbReference type="InterPro" id="IPR035895">
    <property type="entry name" value="HPr-like_sf"/>
</dbReference>
<dbReference type="SUPFAM" id="SSF55594">
    <property type="entry name" value="HPr-like"/>
    <property type="match status" value="1"/>
</dbReference>
<gene>
    <name evidence="2" type="ORF">H9705_07230</name>
</gene>
<feature type="domain" description="HPr" evidence="1">
    <location>
        <begin position="11"/>
        <end position="62"/>
    </location>
</feature>
<organism evidence="2 3">
    <name type="scientific">Candidatus Fusicatenibacter intestinigallinarum</name>
    <dbReference type="NCBI Taxonomy" id="2838598"/>
    <lineage>
        <taxon>Bacteria</taxon>
        <taxon>Bacillati</taxon>
        <taxon>Bacillota</taxon>
        <taxon>Clostridia</taxon>
        <taxon>Lachnospirales</taxon>
        <taxon>Lachnospiraceae</taxon>
        <taxon>Fusicatenibacter</taxon>
    </lineage>
</organism>
<dbReference type="Gene3D" id="3.30.1340.10">
    <property type="entry name" value="HPr-like"/>
    <property type="match status" value="1"/>
</dbReference>
<name>A0A9D2NB07_9FIRM</name>
<evidence type="ECO:0000259" key="1">
    <source>
        <dbReference type="Pfam" id="PF00381"/>
    </source>
</evidence>
<dbReference type="Proteomes" id="UP000823849">
    <property type="component" value="Unassembled WGS sequence"/>
</dbReference>
<protein>
    <submittedName>
        <fullName evidence="2">HPr family phosphocarrier protein</fullName>
    </submittedName>
</protein>
<dbReference type="AlphaFoldDB" id="A0A9D2NB07"/>
<reference evidence="2" key="1">
    <citation type="journal article" date="2021" name="PeerJ">
        <title>Extensive microbial diversity within the chicken gut microbiome revealed by metagenomics and culture.</title>
        <authorList>
            <person name="Gilroy R."/>
            <person name="Ravi A."/>
            <person name="Getino M."/>
            <person name="Pursley I."/>
            <person name="Horton D.L."/>
            <person name="Alikhan N.F."/>
            <person name="Baker D."/>
            <person name="Gharbi K."/>
            <person name="Hall N."/>
            <person name="Watson M."/>
            <person name="Adriaenssens E.M."/>
            <person name="Foster-Nyarko E."/>
            <person name="Jarju S."/>
            <person name="Secka A."/>
            <person name="Antonio M."/>
            <person name="Oren A."/>
            <person name="Chaudhuri R.R."/>
            <person name="La Ragione R."/>
            <person name="Hildebrand F."/>
            <person name="Pallen M.J."/>
        </authorList>
    </citation>
    <scope>NUCLEOTIDE SEQUENCE</scope>
    <source>
        <strain evidence="2">CHK185-5351</strain>
    </source>
</reference>
<comment type="caution">
    <text evidence="2">The sequence shown here is derived from an EMBL/GenBank/DDBJ whole genome shotgun (WGS) entry which is preliminary data.</text>
</comment>
<evidence type="ECO:0000313" key="3">
    <source>
        <dbReference type="Proteomes" id="UP000823849"/>
    </source>
</evidence>
<evidence type="ECO:0000313" key="2">
    <source>
        <dbReference type="EMBL" id="HJC15602.1"/>
    </source>
</evidence>
<accession>A0A9D2NB07</accession>
<dbReference type="InterPro" id="IPR000032">
    <property type="entry name" value="HPr-like"/>
</dbReference>
<sequence>MNILLSTQEDAVKFVRTVSRYPFDVDLSEGGDTIDAKSILGVLSVAVGRMMQLKIHTEHPEELCSELQVYLA</sequence>